<organism evidence="3 4">
    <name type="scientific">Arcobacter porcinus</name>
    <dbReference type="NCBI Taxonomy" id="1935204"/>
    <lineage>
        <taxon>Bacteria</taxon>
        <taxon>Pseudomonadati</taxon>
        <taxon>Campylobacterota</taxon>
        <taxon>Epsilonproteobacteria</taxon>
        <taxon>Campylobacterales</taxon>
        <taxon>Arcobacteraceae</taxon>
        <taxon>Arcobacter</taxon>
    </lineage>
</organism>
<sequence length="374" mass="44156">MYQINKSSNNITKLKQCLFSELGFRERENLQEWIAKNPEVLGEDLLIIQKEFDGFNDTNERLDLLALDKDGSLVIIENKLDDTGRDVVWQALKYTSYCSTLSTSQIIKIYQSYLNNTSINEDAKDLLIEFLELESEEDLILNKNDQRIMFVANNYRKEVTSTVLWLINHDIKVKCFKATPYSLNDELFLQIDQIIPVPETAEFMINMKEKEKEEVKIKGKIAQETDSLLIEFWTMFKQNLSEHNIDFLSNISPRGRWYVNFSRGKALFGFVFGRTAQRVEIYFPNDSEKILFNTMKKYQSEIETKFNGQIIWEELEGKKASRIKFEMDESLAKEIGTFKDKDNWSQKIDWFRNSFKDFYNVINPVWEKVQKEIN</sequence>
<dbReference type="Pfam" id="PF01939">
    <property type="entry name" value="NucS_C"/>
    <property type="match status" value="1"/>
</dbReference>
<dbReference type="Gene3D" id="3.40.1350.10">
    <property type="match status" value="1"/>
</dbReference>
<dbReference type="Pfam" id="PF14088">
    <property type="entry name" value="DUF4268"/>
    <property type="match status" value="1"/>
</dbReference>
<evidence type="ECO:0000259" key="1">
    <source>
        <dbReference type="Pfam" id="PF01939"/>
    </source>
</evidence>
<dbReference type="Proteomes" id="UP000322644">
    <property type="component" value="Chromosome"/>
</dbReference>
<dbReference type="KEGG" id="apoc:APORC_1865"/>
<dbReference type="InterPro" id="IPR025364">
    <property type="entry name" value="DUF4268"/>
</dbReference>
<accession>A0A5C2HG90</accession>
<dbReference type="GO" id="GO:0004519">
    <property type="term" value="F:endonuclease activity"/>
    <property type="evidence" value="ECO:0007669"/>
    <property type="project" value="UniProtKB-KW"/>
</dbReference>
<dbReference type="AlphaFoldDB" id="A0A5C2HG90"/>
<dbReference type="RefSeq" id="WP_066387646.1">
    <property type="nucleotide sequence ID" value="NZ_CP036246.2"/>
</dbReference>
<dbReference type="InterPro" id="IPR011856">
    <property type="entry name" value="tRNA_endonuc-like_dom_sf"/>
</dbReference>
<reference evidence="3 4" key="2">
    <citation type="submission" date="2019-09" db="EMBL/GenBank/DDBJ databases">
        <title>Taxonomic note: a critical rebuttal of the proposed division of the genus Arcobacter into six genera, emended descriptions of Arcobacter anaerophilus and the genus Arcobacter, and an assessment of genus-level boundaries for Epsilonproteobacteria using in silico genomic comparator tools.</title>
        <authorList>
            <person name="On S.L.W."/>
            <person name="Miller W.G."/>
            <person name="Biggs P."/>
            <person name="Cornelius A."/>
            <person name="Vandamme P."/>
        </authorList>
    </citation>
    <scope>NUCLEOTIDE SEQUENCE [LARGE SCALE GENOMIC DNA]</scope>
    <source>
        <strain evidence="3 4">CCUG 56899</strain>
    </source>
</reference>
<dbReference type="InterPro" id="IPR048301">
    <property type="entry name" value="NucS_C"/>
</dbReference>
<evidence type="ECO:0000313" key="4">
    <source>
        <dbReference type="Proteomes" id="UP000322644"/>
    </source>
</evidence>
<keyword evidence="3" id="KW-0540">Nuclease</keyword>
<dbReference type="GO" id="GO:0003676">
    <property type="term" value="F:nucleic acid binding"/>
    <property type="evidence" value="ECO:0007669"/>
    <property type="project" value="InterPro"/>
</dbReference>
<evidence type="ECO:0000313" key="3">
    <source>
        <dbReference type="EMBL" id="QEP41425.1"/>
    </source>
</evidence>
<protein>
    <submittedName>
        <fullName evidence="3">Endonuclease NucS, RecB family (DUF4268 domain)</fullName>
    </submittedName>
</protein>
<keyword evidence="3" id="KW-0255">Endonuclease</keyword>
<proteinExistence type="predicted"/>
<name>A0A5C2HG90_9BACT</name>
<keyword evidence="3" id="KW-0378">Hydrolase</keyword>
<feature type="domain" description="Endonuclease NucS C-terminal" evidence="1">
    <location>
        <begin position="28"/>
        <end position="140"/>
    </location>
</feature>
<gene>
    <name evidence="3" type="ORF">APORC_1865</name>
</gene>
<evidence type="ECO:0000259" key="2">
    <source>
        <dbReference type="Pfam" id="PF14088"/>
    </source>
</evidence>
<dbReference type="EMBL" id="CP036246">
    <property type="protein sequence ID" value="QEP41425.1"/>
    <property type="molecule type" value="Genomic_DNA"/>
</dbReference>
<reference evidence="3 4" key="1">
    <citation type="submission" date="2019-09" db="EMBL/GenBank/DDBJ databases">
        <title>Complete genome sequencing of four Arcobacter species reveals a diverse suite of mobile elements.</title>
        <authorList>
            <person name="Miller W.G."/>
            <person name="Yee E."/>
            <person name="Bono J.L."/>
        </authorList>
    </citation>
    <scope>NUCLEOTIDE SEQUENCE [LARGE SCALE GENOMIC DNA]</scope>
    <source>
        <strain evidence="3 4">CCUG 56899</strain>
    </source>
</reference>
<feature type="domain" description="DUF4268" evidence="2">
    <location>
        <begin position="231"/>
        <end position="364"/>
    </location>
</feature>